<dbReference type="Proteomes" id="UP000291084">
    <property type="component" value="Chromosome 4"/>
</dbReference>
<feature type="transmembrane region" description="Helical" evidence="1">
    <location>
        <begin position="12"/>
        <end position="33"/>
    </location>
</feature>
<name>A0A0S3RY03_PHAAN</name>
<accession>A0A0S3RY03</accession>
<keyword evidence="1" id="KW-0472">Membrane</keyword>
<keyword evidence="1" id="KW-0812">Transmembrane</keyword>
<sequence>MVSTYMHLLPFSFYLNLGFPALFLLFPPTLYILSSSYRLCFELTCSHSSKHLPFFVVSTCFCMCKCVIAPFRWLSVYLFVVPEECCDVSFLLLSVPHILYAPAESGVEPLHTTQLGLEVRKGKSEAASMI</sequence>
<evidence type="ECO:0000313" key="2">
    <source>
        <dbReference type="EMBL" id="BAT85478.1"/>
    </source>
</evidence>
<protein>
    <submittedName>
        <fullName evidence="2">Uncharacterized protein</fullName>
    </submittedName>
</protein>
<feature type="transmembrane region" description="Helical" evidence="1">
    <location>
        <begin position="54"/>
        <end position="80"/>
    </location>
</feature>
<keyword evidence="1" id="KW-1133">Transmembrane helix</keyword>
<reference evidence="2 3" key="1">
    <citation type="journal article" date="2015" name="Sci. Rep.">
        <title>The power of single molecule real-time sequencing technology in the de novo assembly of a eukaryotic genome.</title>
        <authorList>
            <person name="Sakai H."/>
            <person name="Naito K."/>
            <person name="Ogiso-Tanaka E."/>
            <person name="Takahashi Y."/>
            <person name="Iseki K."/>
            <person name="Muto C."/>
            <person name="Satou K."/>
            <person name="Teruya K."/>
            <person name="Shiroma A."/>
            <person name="Shimoji M."/>
            <person name="Hirano T."/>
            <person name="Itoh T."/>
            <person name="Kaga A."/>
            <person name="Tomooka N."/>
        </authorList>
    </citation>
    <scope>NUCLEOTIDE SEQUENCE [LARGE SCALE GENOMIC DNA]</scope>
    <source>
        <strain evidence="3">cv. Shumari</strain>
    </source>
</reference>
<organism evidence="2 3">
    <name type="scientific">Vigna angularis var. angularis</name>
    <dbReference type="NCBI Taxonomy" id="157739"/>
    <lineage>
        <taxon>Eukaryota</taxon>
        <taxon>Viridiplantae</taxon>
        <taxon>Streptophyta</taxon>
        <taxon>Embryophyta</taxon>
        <taxon>Tracheophyta</taxon>
        <taxon>Spermatophyta</taxon>
        <taxon>Magnoliopsida</taxon>
        <taxon>eudicotyledons</taxon>
        <taxon>Gunneridae</taxon>
        <taxon>Pentapetalae</taxon>
        <taxon>rosids</taxon>
        <taxon>fabids</taxon>
        <taxon>Fabales</taxon>
        <taxon>Fabaceae</taxon>
        <taxon>Papilionoideae</taxon>
        <taxon>50 kb inversion clade</taxon>
        <taxon>NPAAA clade</taxon>
        <taxon>indigoferoid/millettioid clade</taxon>
        <taxon>Phaseoleae</taxon>
        <taxon>Vigna</taxon>
    </lineage>
</organism>
<dbReference type="AlphaFoldDB" id="A0A0S3RY03"/>
<dbReference type="EMBL" id="AP015037">
    <property type="protein sequence ID" value="BAT85478.1"/>
    <property type="molecule type" value="Genomic_DNA"/>
</dbReference>
<gene>
    <name evidence="2" type="primary">Vigan.04G303400</name>
    <name evidence="2" type="ORF">VIGAN_04303400</name>
</gene>
<evidence type="ECO:0000256" key="1">
    <source>
        <dbReference type="SAM" id="Phobius"/>
    </source>
</evidence>
<proteinExistence type="predicted"/>
<keyword evidence="3" id="KW-1185">Reference proteome</keyword>
<evidence type="ECO:0000313" key="3">
    <source>
        <dbReference type="Proteomes" id="UP000291084"/>
    </source>
</evidence>